<dbReference type="PANTHER" id="PTHR42905">
    <property type="entry name" value="PHOSPHOENOLPYRUVATE CARBOXYLASE"/>
    <property type="match status" value="1"/>
</dbReference>
<dbReference type="Gene3D" id="3.20.20.60">
    <property type="entry name" value="Phosphoenolpyruvate-binding domains"/>
    <property type="match status" value="1"/>
</dbReference>
<dbReference type="PANTHER" id="PTHR42905:SF2">
    <property type="entry name" value="PHOSPHOENOLPYRUVATE CARBOXYLASE FAMILY PROTEIN"/>
    <property type="match status" value="1"/>
</dbReference>
<keyword evidence="2" id="KW-1185">Reference proteome</keyword>
<dbReference type="EMBL" id="CAXAMM010010668">
    <property type="protein sequence ID" value="CAK9023886.1"/>
    <property type="molecule type" value="Genomic_DNA"/>
</dbReference>
<dbReference type="Pfam" id="PF13714">
    <property type="entry name" value="PEP_mutase"/>
    <property type="match status" value="1"/>
</dbReference>
<dbReference type="InterPro" id="IPR015813">
    <property type="entry name" value="Pyrv/PenolPyrv_kinase-like_dom"/>
</dbReference>
<evidence type="ECO:0000313" key="1">
    <source>
        <dbReference type="EMBL" id="CAK9023886.1"/>
    </source>
</evidence>
<dbReference type="Proteomes" id="UP001642464">
    <property type="component" value="Unassembled WGS sequence"/>
</dbReference>
<evidence type="ECO:0000313" key="2">
    <source>
        <dbReference type="Proteomes" id="UP001642464"/>
    </source>
</evidence>
<proteinExistence type="predicted"/>
<protein>
    <submittedName>
        <fullName evidence="1">2</fullName>
    </submittedName>
</protein>
<gene>
    <name evidence="1" type="ORF">SCF082_LOCUS16382</name>
</gene>
<accession>A0ABP0KBC0</accession>
<name>A0ABP0KBC0_9DINO</name>
<dbReference type="CDD" id="cd00377">
    <property type="entry name" value="ICL_PEPM"/>
    <property type="match status" value="1"/>
</dbReference>
<dbReference type="InterPro" id="IPR039556">
    <property type="entry name" value="ICL/PEPM"/>
</dbReference>
<dbReference type="InterPro" id="IPR040442">
    <property type="entry name" value="Pyrv_kinase-like_dom_sf"/>
</dbReference>
<comment type="caution">
    <text evidence="1">The sequence shown here is derived from an EMBL/GenBank/DDBJ whole genome shotgun (WGS) entry which is preliminary data.</text>
</comment>
<dbReference type="SUPFAM" id="SSF51621">
    <property type="entry name" value="Phosphoenolpyruvate/pyruvate domain"/>
    <property type="match status" value="1"/>
</dbReference>
<organism evidence="1 2">
    <name type="scientific">Durusdinium trenchii</name>
    <dbReference type="NCBI Taxonomy" id="1381693"/>
    <lineage>
        <taxon>Eukaryota</taxon>
        <taxon>Sar</taxon>
        <taxon>Alveolata</taxon>
        <taxon>Dinophyceae</taxon>
        <taxon>Suessiales</taxon>
        <taxon>Symbiodiniaceae</taxon>
        <taxon>Durusdinium</taxon>
    </lineage>
</organism>
<reference evidence="1 2" key="1">
    <citation type="submission" date="2024-02" db="EMBL/GenBank/DDBJ databases">
        <authorList>
            <person name="Chen Y."/>
            <person name="Shah S."/>
            <person name="Dougan E. K."/>
            <person name="Thang M."/>
            <person name="Chan C."/>
        </authorList>
    </citation>
    <scope>NUCLEOTIDE SEQUENCE [LARGE SCALE GENOMIC DNA]</scope>
</reference>
<sequence length="303" mass="32596">MSAAERLRGAIHHARTENRCITVPACHDALSAVLIQRAGFKIAFMSGFAVSVTQVAMPDAGLISYGEMLAVGQKICEATHGKLLVIGDGDTGFGSSGNIRRTMRGYALAGFAGISIEDQVYPKRCSYAQGLAVEPRTAAIARIRAALAARDEMRAEGLDLVLVARSDCRHAERGGLAEAIERCRAFAALGADVVYAEGLAKEELQQLSQALPPEIPRMLAQVERGEALLSAEELAQEGFSLNLLGLTLLNVAMKAMKSALQQLAAGQHCPDDARLPFEQLYAEAGFEDHYHWEARFADCPAER</sequence>